<comment type="caution">
    <text evidence="3">The sequence shown here is derived from an EMBL/GenBank/DDBJ whole genome shotgun (WGS) entry which is preliminary data.</text>
</comment>
<accession>A0A7C9MGY6</accession>
<keyword evidence="1" id="KW-0812">Transmembrane</keyword>
<keyword evidence="3" id="KW-0645">Protease</keyword>
<feature type="transmembrane region" description="Helical" evidence="1">
    <location>
        <begin position="193"/>
        <end position="213"/>
    </location>
</feature>
<dbReference type="GO" id="GO:0008237">
    <property type="term" value="F:metallopeptidase activity"/>
    <property type="evidence" value="ECO:0007669"/>
    <property type="project" value="UniProtKB-KW"/>
</dbReference>
<dbReference type="GO" id="GO:0004175">
    <property type="term" value="F:endopeptidase activity"/>
    <property type="evidence" value="ECO:0007669"/>
    <property type="project" value="UniProtKB-ARBA"/>
</dbReference>
<gene>
    <name evidence="3" type="ORF">GQ651_12440</name>
</gene>
<feature type="transmembrane region" description="Helical" evidence="1">
    <location>
        <begin position="155"/>
        <end position="181"/>
    </location>
</feature>
<dbReference type="GO" id="GO:0006508">
    <property type="term" value="P:proteolysis"/>
    <property type="evidence" value="ECO:0007669"/>
    <property type="project" value="UniProtKB-KW"/>
</dbReference>
<evidence type="ECO:0000256" key="1">
    <source>
        <dbReference type="SAM" id="Phobius"/>
    </source>
</evidence>
<dbReference type="Pfam" id="PF02517">
    <property type="entry name" value="Rce1-like"/>
    <property type="match status" value="1"/>
</dbReference>
<feature type="transmembrane region" description="Helical" evidence="1">
    <location>
        <begin position="12"/>
        <end position="33"/>
    </location>
</feature>
<dbReference type="InterPro" id="IPR003675">
    <property type="entry name" value="Rce1/LyrA-like_dom"/>
</dbReference>
<reference evidence="3 4" key="1">
    <citation type="submission" date="2019-12" db="EMBL/GenBank/DDBJ databases">
        <authorList>
            <person name="Lee S.D."/>
        </authorList>
    </citation>
    <scope>NUCLEOTIDE SEQUENCE [LARGE SCALE GENOMIC DNA]</scope>
    <source>
        <strain evidence="3 4">GH1-50</strain>
    </source>
</reference>
<feature type="transmembrane region" description="Helical" evidence="1">
    <location>
        <begin position="39"/>
        <end position="63"/>
    </location>
</feature>
<keyword evidence="4" id="KW-1185">Reference proteome</keyword>
<keyword evidence="1" id="KW-1133">Transmembrane helix</keyword>
<evidence type="ECO:0000259" key="2">
    <source>
        <dbReference type="Pfam" id="PF02517"/>
    </source>
</evidence>
<dbReference type="AlphaFoldDB" id="A0A7C9MGY6"/>
<reference evidence="3 4" key="2">
    <citation type="submission" date="2020-03" db="EMBL/GenBank/DDBJ databases">
        <title>Kangsaoukella pontilimi gen. nov., sp. nov., a new member of the family Rhodobacteraceae isolated from a tidal mudflat.</title>
        <authorList>
            <person name="Kim I.S."/>
        </authorList>
    </citation>
    <scope>NUCLEOTIDE SEQUENCE [LARGE SCALE GENOMIC DNA]</scope>
    <source>
        <strain evidence="3 4">GH1-50</strain>
    </source>
</reference>
<protein>
    <submittedName>
        <fullName evidence="3">CPBP family intramembrane metalloprotease</fullName>
    </submittedName>
</protein>
<dbReference type="Proteomes" id="UP000480350">
    <property type="component" value="Unassembled WGS sequence"/>
</dbReference>
<keyword evidence="1" id="KW-0472">Membrane</keyword>
<dbReference type="EMBL" id="WUPT01000002">
    <property type="protein sequence ID" value="MXQ08656.1"/>
    <property type="molecule type" value="Genomic_DNA"/>
</dbReference>
<feature type="domain" description="CAAX prenyl protease 2/Lysostaphin resistance protein A-like" evidence="2">
    <location>
        <begin position="111"/>
        <end position="199"/>
    </location>
</feature>
<dbReference type="GO" id="GO:0080120">
    <property type="term" value="P:CAAX-box protein maturation"/>
    <property type="evidence" value="ECO:0007669"/>
    <property type="project" value="UniProtKB-ARBA"/>
</dbReference>
<proteinExistence type="predicted"/>
<organism evidence="3 4">
    <name type="scientific">Kangsaoukella pontilimi</name>
    <dbReference type="NCBI Taxonomy" id="2691042"/>
    <lineage>
        <taxon>Bacteria</taxon>
        <taxon>Pseudomonadati</taxon>
        <taxon>Pseudomonadota</taxon>
        <taxon>Alphaproteobacteria</taxon>
        <taxon>Rhodobacterales</taxon>
        <taxon>Paracoccaceae</taxon>
        <taxon>Kangsaoukella</taxon>
    </lineage>
</organism>
<feature type="transmembrane region" description="Helical" evidence="1">
    <location>
        <begin position="111"/>
        <end position="134"/>
    </location>
</feature>
<feature type="transmembrane region" description="Helical" evidence="1">
    <location>
        <begin position="75"/>
        <end position="91"/>
    </location>
</feature>
<dbReference type="RefSeq" id="WP_160764568.1">
    <property type="nucleotide sequence ID" value="NZ_WUPT01000002.1"/>
</dbReference>
<keyword evidence="3" id="KW-0482">Metalloprotease</keyword>
<sequence length="221" mass="24675">MTDSGWARIGRGRLWVEFVLFFIVAPLAVAVLLPPRWMFPALFTVTGVGLILLFLTPGFRLLLLTRGLLRMSTPLVVMTALVTLAVGYGIMQATRPEALWMIVRRNPELMAMIALGYPVVSALPQEVVFRVLFFERYAPILPSRIAPQIVLNANIFALAHVMYWSWIVLALTFAGGLLFAWSYRVRGNFPEAVVLHSVAGVALFLLGMGVYFYSGNVQRPF</sequence>
<evidence type="ECO:0000313" key="3">
    <source>
        <dbReference type="EMBL" id="MXQ08656.1"/>
    </source>
</evidence>
<evidence type="ECO:0000313" key="4">
    <source>
        <dbReference type="Proteomes" id="UP000480350"/>
    </source>
</evidence>
<name>A0A7C9MGY6_9RHOB</name>
<keyword evidence="3" id="KW-0378">Hydrolase</keyword>